<proteinExistence type="predicted"/>
<evidence type="ECO:0000313" key="3">
    <source>
        <dbReference type="EMBL" id="MDR7299984.1"/>
    </source>
</evidence>
<gene>
    <name evidence="3" type="ORF">JOF55_000165</name>
</gene>
<dbReference type="InterPro" id="IPR044843">
    <property type="entry name" value="Trans_IPPS_bact-type"/>
</dbReference>
<comment type="pathway">
    <text evidence="1">Carotenoid biosynthesis; phytoene biosynthesis.</text>
</comment>
<dbReference type="Pfam" id="PF00494">
    <property type="entry name" value="SQS_PSY"/>
    <property type="match status" value="2"/>
</dbReference>
<accession>A0AAE3ZBB9</accession>
<dbReference type="GO" id="GO:0051996">
    <property type="term" value="F:squalene synthase [NAD(P)H] activity"/>
    <property type="evidence" value="ECO:0007669"/>
    <property type="project" value="InterPro"/>
</dbReference>
<keyword evidence="2 3" id="KW-0808">Transferase</keyword>
<dbReference type="InterPro" id="IPR008949">
    <property type="entry name" value="Isoprenoid_synthase_dom_sf"/>
</dbReference>
<protein>
    <submittedName>
        <fullName evidence="3">Phytoene synthase</fullName>
        <ecNumber evidence="3">2.5.1.32</ecNumber>
    </submittedName>
</protein>
<organism evidence="3 4">
    <name type="scientific">Haloactinomyces albus</name>
    <dbReference type="NCBI Taxonomy" id="1352928"/>
    <lineage>
        <taxon>Bacteria</taxon>
        <taxon>Bacillati</taxon>
        <taxon>Actinomycetota</taxon>
        <taxon>Actinomycetes</taxon>
        <taxon>Actinopolysporales</taxon>
        <taxon>Actinopolysporaceae</taxon>
        <taxon>Haloactinomyces</taxon>
    </lineage>
</organism>
<evidence type="ECO:0000256" key="2">
    <source>
        <dbReference type="ARBA" id="ARBA00022679"/>
    </source>
</evidence>
<evidence type="ECO:0000313" key="4">
    <source>
        <dbReference type="Proteomes" id="UP001180845"/>
    </source>
</evidence>
<comment type="caution">
    <text evidence="3">The sequence shown here is derived from an EMBL/GenBank/DDBJ whole genome shotgun (WGS) entry which is preliminary data.</text>
</comment>
<dbReference type="Proteomes" id="UP001180845">
    <property type="component" value="Unassembled WGS sequence"/>
</dbReference>
<keyword evidence="4" id="KW-1185">Reference proteome</keyword>
<dbReference type="GO" id="GO:0016117">
    <property type="term" value="P:carotenoid biosynthetic process"/>
    <property type="evidence" value="ECO:0007669"/>
    <property type="project" value="InterPro"/>
</dbReference>
<dbReference type="SUPFAM" id="SSF48576">
    <property type="entry name" value="Terpenoid synthases"/>
    <property type="match status" value="2"/>
</dbReference>
<dbReference type="NCBIfam" id="TIGR03464">
    <property type="entry name" value="HpnC"/>
    <property type="match status" value="1"/>
</dbReference>
<dbReference type="InterPro" id="IPR033904">
    <property type="entry name" value="Trans_IPPS_HH"/>
</dbReference>
<dbReference type="Gene3D" id="1.10.600.10">
    <property type="entry name" value="Farnesyl Diphosphate Synthase"/>
    <property type="match status" value="2"/>
</dbReference>
<dbReference type="GO" id="GO:0004311">
    <property type="term" value="F:geranylgeranyl diphosphate synthase activity"/>
    <property type="evidence" value="ECO:0007669"/>
    <property type="project" value="InterPro"/>
</dbReference>
<dbReference type="AlphaFoldDB" id="A0AAE3ZBB9"/>
<dbReference type="PROSITE" id="PS01045">
    <property type="entry name" value="SQUALEN_PHYTOEN_SYN_2"/>
    <property type="match status" value="1"/>
</dbReference>
<dbReference type="PANTHER" id="PTHR31480">
    <property type="entry name" value="BIFUNCTIONAL LYCOPENE CYCLASE/PHYTOENE SYNTHASE"/>
    <property type="match status" value="1"/>
</dbReference>
<dbReference type="SFLD" id="SFLDG01212">
    <property type="entry name" value="Phytoene_synthase_like"/>
    <property type="match status" value="2"/>
</dbReference>
<dbReference type="RefSeq" id="WP_310267985.1">
    <property type="nucleotide sequence ID" value="NZ_JAVDXW010000001.1"/>
</dbReference>
<dbReference type="NCBIfam" id="TIGR03465">
    <property type="entry name" value="HpnD"/>
    <property type="match status" value="1"/>
</dbReference>
<dbReference type="InterPro" id="IPR019845">
    <property type="entry name" value="Squalene/phytoene_synthase_CS"/>
</dbReference>
<name>A0AAE3ZBB9_9ACTN</name>
<reference evidence="3" key="1">
    <citation type="submission" date="2023-07" db="EMBL/GenBank/DDBJ databases">
        <title>Sequencing the genomes of 1000 actinobacteria strains.</title>
        <authorList>
            <person name="Klenk H.-P."/>
        </authorList>
    </citation>
    <scope>NUCLEOTIDE SEQUENCE</scope>
    <source>
        <strain evidence="3">DSM 45977</strain>
    </source>
</reference>
<sequence>MAALPERAHAGQQPTGSFEVVLPGQLPAAETLLAQADSENFTVASRVLPRHIRRRLLAVYGYARLVDYAGDEACGPREGLLDLLEHDLRRVYTGTPRIPLFQALVPVVRECGIPRELLARLIAANRQDQRVRRYRTFAELVDYCVHSANPVGELVLHIFGYARSDLIALSDRICTALQILEHCQDVVEDAQRDRVYLPTEDLEHFSCTEQELTTPSTSAELRNLIWFEVDRARQLLDEGTPLVSRLSGIARLAVAGYVAGGRATVRAFAAAGHDPVSVTVRPNKTRALGEWARLCLTGARSDSTTTRVLSAYRQCEEITRAEAKNFSYGISLLPGPKRRALSAVYAFARRVDDIGDGELPYTDKVTKLAHVRDELRSANLGSADPVLVALADASHRMSIPLEVFDELVEGCEADVRGQRYATFDELLHYCRCVAGSIGRLSLAVFGAENSPTARARADALGVALQLTNILRDVLEDRRNGRVYLPRQDMEHFGVGLELTEDGMLADDPTALGELIRFEAGRAEQWYAEGFRLLPMLDHRSRACCAAMAGIYHELLQRIIAEPHTAMRTRMSLPARQKVAVATRSLAGMTP</sequence>
<dbReference type="InterPro" id="IPR017827">
    <property type="entry name" value="HSQ_synthase_HpnC"/>
</dbReference>
<evidence type="ECO:0000256" key="1">
    <source>
        <dbReference type="ARBA" id="ARBA00004684"/>
    </source>
</evidence>
<dbReference type="SFLD" id="SFLDG01018">
    <property type="entry name" value="Squalene/Phytoene_Synthase_Lik"/>
    <property type="match status" value="2"/>
</dbReference>
<dbReference type="EMBL" id="JAVDXW010000001">
    <property type="protein sequence ID" value="MDR7299984.1"/>
    <property type="molecule type" value="Genomic_DNA"/>
</dbReference>
<dbReference type="EC" id="2.5.1.32" evidence="3"/>
<dbReference type="InterPro" id="IPR017828">
    <property type="entry name" value="SQ_synth_HpnD-like"/>
</dbReference>
<dbReference type="CDD" id="cd00683">
    <property type="entry name" value="Trans_IPPS_HH"/>
    <property type="match status" value="2"/>
</dbReference>
<dbReference type="SFLD" id="SFLDS00005">
    <property type="entry name" value="Isoprenoid_Synthase_Type_I"/>
    <property type="match status" value="2"/>
</dbReference>
<dbReference type="InterPro" id="IPR002060">
    <property type="entry name" value="Squ/phyt_synthse"/>
</dbReference>